<keyword evidence="7" id="KW-1015">Disulfide bond</keyword>
<comment type="subunit">
    <text evidence="2">Monomer.</text>
</comment>
<organism evidence="15 16">
    <name type="scientific">Parasphingopyxis marina</name>
    <dbReference type="NCBI Taxonomy" id="2761622"/>
    <lineage>
        <taxon>Bacteria</taxon>
        <taxon>Pseudomonadati</taxon>
        <taxon>Pseudomonadota</taxon>
        <taxon>Alphaproteobacteria</taxon>
        <taxon>Sphingomonadales</taxon>
        <taxon>Sphingomonadaceae</taxon>
        <taxon>Parasphingopyxis</taxon>
    </lineage>
</organism>
<evidence type="ECO:0000256" key="4">
    <source>
        <dbReference type="ARBA" id="ARBA00022559"/>
    </source>
</evidence>
<evidence type="ECO:0000256" key="8">
    <source>
        <dbReference type="ARBA" id="ARBA00023284"/>
    </source>
</evidence>
<evidence type="ECO:0000256" key="9">
    <source>
        <dbReference type="ARBA" id="ARBA00032824"/>
    </source>
</evidence>
<dbReference type="CDD" id="cd03017">
    <property type="entry name" value="PRX_BCP"/>
    <property type="match status" value="1"/>
</dbReference>
<dbReference type="PANTHER" id="PTHR42801">
    <property type="entry name" value="THIOREDOXIN-DEPENDENT PEROXIDE REDUCTASE"/>
    <property type="match status" value="1"/>
</dbReference>
<dbReference type="EC" id="1.11.1.24" evidence="3"/>
<evidence type="ECO:0000256" key="10">
    <source>
        <dbReference type="ARBA" id="ARBA00038489"/>
    </source>
</evidence>
<dbReference type="NCBIfam" id="NF006960">
    <property type="entry name" value="PRK09437.1"/>
    <property type="match status" value="1"/>
</dbReference>
<evidence type="ECO:0000256" key="1">
    <source>
        <dbReference type="ARBA" id="ARBA00003330"/>
    </source>
</evidence>
<dbReference type="AlphaFoldDB" id="A0A842HSZ9"/>
<dbReference type="InterPro" id="IPR050924">
    <property type="entry name" value="Peroxiredoxin_BCP/PrxQ"/>
</dbReference>
<comment type="similarity">
    <text evidence="10">Belongs to the peroxiredoxin family. BCP/PrxQ subfamily.</text>
</comment>
<evidence type="ECO:0000256" key="6">
    <source>
        <dbReference type="ARBA" id="ARBA00023002"/>
    </source>
</evidence>
<evidence type="ECO:0000256" key="2">
    <source>
        <dbReference type="ARBA" id="ARBA00011245"/>
    </source>
</evidence>
<keyword evidence="8" id="KW-0676">Redox-active center</keyword>
<accession>A0A842HSZ9</accession>
<feature type="active site" description="Cysteine sulfenic acid (-SOH) intermediate; for peroxidase activity" evidence="13">
    <location>
        <position position="44"/>
    </location>
</feature>
<gene>
    <name evidence="15" type="primary">bcp</name>
    <name evidence="15" type="ORF">H6P80_05065</name>
</gene>
<evidence type="ECO:0000256" key="7">
    <source>
        <dbReference type="ARBA" id="ARBA00023157"/>
    </source>
</evidence>
<evidence type="ECO:0000256" key="5">
    <source>
        <dbReference type="ARBA" id="ARBA00022862"/>
    </source>
</evidence>
<sequence>MIEEGQKAPDISLQLPDESTAKLSSYKGKPLVLYFYPKDDTPGCTKEAIGFTELAGKFAKAGARIVGVSKDPPAKHRKFTDKYDLQVELATDADGTVTEAFGVWVEKNMYGRKYMGIQRATFLIDAEGKVAKVWPKVKVAGHAEDVLEAVKALG</sequence>
<keyword evidence="5" id="KW-0049">Antioxidant</keyword>
<keyword evidence="4 15" id="KW-0575">Peroxidase</keyword>
<dbReference type="InterPro" id="IPR024706">
    <property type="entry name" value="Peroxiredoxin_AhpC-typ"/>
</dbReference>
<dbReference type="GO" id="GO:0008379">
    <property type="term" value="F:thioredoxin peroxidase activity"/>
    <property type="evidence" value="ECO:0007669"/>
    <property type="project" value="TreeGrafter"/>
</dbReference>
<comment type="caution">
    <text evidence="15">The sequence shown here is derived from an EMBL/GenBank/DDBJ whole genome shotgun (WGS) entry which is preliminary data.</text>
</comment>
<evidence type="ECO:0000256" key="11">
    <source>
        <dbReference type="ARBA" id="ARBA00042639"/>
    </source>
</evidence>
<name>A0A842HSZ9_9SPHN</name>
<evidence type="ECO:0000256" key="3">
    <source>
        <dbReference type="ARBA" id="ARBA00013017"/>
    </source>
</evidence>
<protein>
    <recommendedName>
        <fullName evidence="3">thioredoxin-dependent peroxiredoxin</fullName>
        <ecNumber evidence="3">1.11.1.24</ecNumber>
    </recommendedName>
    <alternativeName>
        <fullName evidence="9">Thioredoxin peroxidase</fullName>
    </alternativeName>
    <alternativeName>
        <fullName evidence="11">Thioredoxin-dependent peroxiredoxin Bcp</fullName>
    </alternativeName>
</protein>
<evidence type="ECO:0000259" key="14">
    <source>
        <dbReference type="PROSITE" id="PS51352"/>
    </source>
</evidence>
<evidence type="ECO:0000313" key="15">
    <source>
        <dbReference type="EMBL" id="MBC2776988.1"/>
    </source>
</evidence>
<dbReference type="InterPro" id="IPR036249">
    <property type="entry name" value="Thioredoxin-like_sf"/>
</dbReference>
<comment type="function">
    <text evidence="1">Thiol-specific peroxidase that catalyzes the reduction of hydrogen peroxide and organic hydroperoxides to water and alcohols, respectively. Plays a role in cell protection against oxidative stress by detoxifying peroxides and as sensor of hydrogen peroxide-mediated signaling events.</text>
</comment>
<dbReference type="RefSeq" id="WP_185800234.1">
    <property type="nucleotide sequence ID" value="NZ_JACJVJ010000001.1"/>
</dbReference>
<dbReference type="GO" id="GO:0034599">
    <property type="term" value="P:cellular response to oxidative stress"/>
    <property type="evidence" value="ECO:0007669"/>
    <property type="project" value="TreeGrafter"/>
</dbReference>
<keyword evidence="16" id="KW-1185">Reference proteome</keyword>
<evidence type="ECO:0000256" key="12">
    <source>
        <dbReference type="ARBA" id="ARBA00049091"/>
    </source>
</evidence>
<proteinExistence type="inferred from homology"/>
<dbReference type="GO" id="GO:0005737">
    <property type="term" value="C:cytoplasm"/>
    <property type="evidence" value="ECO:0007669"/>
    <property type="project" value="TreeGrafter"/>
</dbReference>
<dbReference type="Gene3D" id="3.40.30.10">
    <property type="entry name" value="Glutaredoxin"/>
    <property type="match status" value="1"/>
</dbReference>
<keyword evidence="6" id="KW-0560">Oxidoreductase</keyword>
<dbReference type="InterPro" id="IPR013766">
    <property type="entry name" value="Thioredoxin_domain"/>
</dbReference>
<dbReference type="PROSITE" id="PS51352">
    <property type="entry name" value="THIOREDOXIN_2"/>
    <property type="match status" value="1"/>
</dbReference>
<dbReference type="EMBL" id="JACJVJ010000001">
    <property type="protein sequence ID" value="MBC2776988.1"/>
    <property type="molecule type" value="Genomic_DNA"/>
</dbReference>
<dbReference type="PIRSF" id="PIRSF000239">
    <property type="entry name" value="AHPC"/>
    <property type="match status" value="1"/>
</dbReference>
<reference evidence="15 16" key="1">
    <citation type="submission" date="2020-08" db="EMBL/GenBank/DDBJ databases">
        <title>Draft genome sequence of Parasphingopyxis sp. GrpM-11.</title>
        <authorList>
            <person name="Oh J."/>
            <person name="Roh D.-H."/>
        </authorList>
    </citation>
    <scope>NUCLEOTIDE SEQUENCE [LARGE SCALE GENOMIC DNA]</scope>
    <source>
        <strain evidence="15 16">GrpM-11</strain>
    </source>
</reference>
<evidence type="ECO:0000256" key="13">
    <source>
        <dbReference type="PIRSR" id="PIRSR000239-1"/>
    </source>
</evidence>
<comment type="catalytic activity">
    <reaction evidence="12">
        <text>a hydroperoxide + [thioredoxin]-dithiol = an alcohol + [thioredoxin]-disulfide + H2O</text>
        <dbReference type="Rhea" id="RHEA:62620"/>
        <dbReference type="Rhea" id="RHEA-COMP:10698"/>
        <dbReference type="Rhea" id="RHEA-COMP:10700"/>
        <dbReference type="ChEBI" id="CHEBI:15377"/>
        <dbReference type="ChEBI" id="CHEBI:29950"/>
        <dbReference type="ChEBI" id="CHEBI:30879"/>
        <dbReference type="ChEBI" id="CHEBI:35924"/>
        <dbReference type="ChEBI" id="CHEBI:50058"/>
        <dbReference type="EC" id="1.11.1.24"/>
    </reaction>
</comment>
<evidence type="ECO:0000313" key="16">
    <source>
        <dbReference type="Proteomes" id="UP000564378"/>
    </source>
</evidence>
<dbReference type="Pfam" id="PF00578">
    <property type="entry name" value="AhpC-TSA"/>
    <property type="match status" value="1"/>
</dbReference>
<dbReference type="SUPFAM" id="SSF52833">
    <property type="entry name" value="Thioredoxin-like"/>
    <property type="match status" value="1"/>
</dbReference>
<dbReference type="InterPro" id="IPR000866">
    <property type="entry name" value="AhpC/TSA"/>
</dbReference>
<dbReference type="GO" id="GO:0045454">
    <property type="term" value="P:cell redox homeostasis"/>
    <property type="evidence" value="ECO:0007669"/>
    <property type="project" value="TreeGrafter"/>
</dbReference>
<dbReference type="Proteomes" id="UP000564378">
    <property type="component" value="Unassembled WGS sequence"/>
</dbReference>
<dbReference type="FunFam" id="3.40.30.10:FF:000007">
    <property type="entry name" value="Thioredoxin-dependent thiol peroxidase"/>
    <property type="match status" value="1"/>
</dbReference>
<dbReference type="PANTHER" id="PTHR42801:SF4">
    <property type="entry name" value="AHPC_TSA FAMILY PROTEIN"/>
    <property type="match status" value="1"/>
</dbReference>
<feature type="domain" description="Thioredoxin" evidence="14">
    <location>
        <begin position="2"/>
        <end position="154"/>
    </location>
</feature>